<reference evidence="1" key="1">
    <citation type="journal article" date="2019" name="MBio">
        <title>Virus Genomes from Deep Sea Sediments Expand the Ocean Megavirome and Support Independent Origins of Viral Gigantism.</title>
        <authorList>
            <person name="Backstrom D."/>
            <person name="Yutin N."/>
            <person name="Jorgensen S.L."/>
            <person name="Dharamshi J."/>
            <person name="Homa F."/>
            <person name="Zaremba-Niedwiedzka K."/>
            <person name="Spang A."/>
            <person name="Wolf Y.I."/>
            <person name="Koonin E.V."/>
            <person name="Ettema T.J."/>
        </authorList>
    </citation>
    <scope>NUCLEOTIDE SEQUENCE</scope>
</reference>
<gene>
    <name evidence="1" type="ORF">LCMAC101_04770</name>
</gene>
<organism evidence="1">
    <name type="scientific">Marseillevirus LCMAC101</name>
    <dbReference type="NCBI Taxonomy" id="2506602"/>
    <lineage>
        <taxon>Viruses</taxon>
        <taxon>Varidnaviria</taxon>
        <taxon>Bamfordvirae</taxon>
        <taxon>Nucleocytoviricota</taxon>
        <taxon>Megaviricetes</taxon>
        <taxon>Pimascovirales</taxon>
        <taxon>Pimascovirales incertae sedis</taxon>
        <taxon>Marseilleviridae</taxon>
    </lineage>
</organism>
<protein>
    <submittedName>
        <fullName evidence="1">Uncharacterized protein</fullName>
    </submittedName>
</protein>
<evidence type="ECO:0000313" key="1">
    <source>
        <dbReference type="EMBL" id="QBK85882.1"/>
    </source>
</evidence>
<name>A0A481YRQ4_9VIRU</name>
<proteinExistence type="predicted"/>
<accession>A0A481YRQ4</accession>
<sequence length="83" mass="9797">MDFWWIVVIAFFAVALVVVCGNKSRFQISPPIREGYRDPIYLNVDKMVNDWYPRSNGSVYGFNRMYGGSWNIFTGYPYYDKAY</sequence>
<dbReference type="EMBL" id="MK500328">
    <property type="protein sequence ID" value="QBK85882.1"/>
    <property type="molecule type" value="Genomic_DNA"/>
</dbReference>